<feature type="region of interest" description="Disordered" evidence="2">
    <location>
        <begin position="10"/>
        <end position="34"/>
    </location>
</feature>
<comment type="caution">
    <text evidence="3">The sequence shown here is derived from an EMBL/GenBank/DDBJ whole genome shotgun (WGS) entry which is preliminary data.</text>
</comment>
<protein>
    <recommendedName>
        <fullName evidence="5">Fe2OG dioxygenase domain-containing protein</fullName>
    </recommendedName>
</protein>
<evidence type="ECO:0000313" key="3">
    <source>
        <dbReference type="EMBL" id="GHP10979.1"/>
    </source>
</evidence>
<dbReference type="SUPFAM" id="SSF51197">
    <property type="entry name" value="Clavaminate synthase-like"/>
    <property type="match status" value="1"/>
</dbReference>
<accession>A0A830I1Q0</accession>
<dbReference type="Gene3D" id="2.60.120.590">
    <property type="entry name" value="Alpha-ketoglutarate-dependent dioxygenase AlkB-like"/>
    <property type="match status" value="1"/>
</dbReference>
<dbReference type="OrthoDB" id="190836at2759"/>
<proteinExistence type="inferred from homology"/>
<dbReference type="AlphaFoldDB" id="A0A830I1Q0"/>
<evidence type="ECO:0000256" key="2">
    <source>
        <dbReference type="SAM" id="MobiDB-lite"/>
    </source>
</evidence>
<dbReference type="EMBL" id="BNJQ01000032">
    <property type="protein sequence ID" value="GHP10979.1"/>
    <property type="molecule type" value="Genomic_DNA"/>
</dbReference>
<organism evidence="3 4">
    <name type="scientific">Pycnococcus provasolii</name>
    <dbReference type="NCBI Taxonomy" id="41880"/>
    <lineage>
        <taxon>Eukaryota</taxon>
        <taxon>Viridiplantae</taxon>
        <taxon>Chlorophyta</taxon>
        <taxon>Pseudoscourfieldiophyceae</taxon>
        <taxon>Pseudoscourfieldiales</taxon>
        <taxon>Pycnococcaceae</taxon>
        <taxon>Pycnococcus</taxon>
    </lineage>
</organism>
<evidence type="ECO:0000256" key="1">
    <source>
        <dbReference type="ARBA" id="ARBA00007879"/>
    </source>
</evidence>
<gene>
    <name evidence="3" type="ORF">PPROV_000970900</name>
</gene>
<reference evidence="3" key="1">
    <citation type="submission" date="2020-10" db="EMBL/GenBank/DDBJ databases">
        <title>Unveiling of a novel bifunctional photoreceptor, Dualchrome1, isolated from a cosmopolitan green alga.</title>
        <authorList>
            <person name="Suzuki S."/>
            <person name="Kawachi M."/>
        </authorList>
    </citation>
    <scope>NUCLEOTIDE SEQUENCE</scope>
    <source>
        <strain evidence="3">NIES 2893</strain>
    </source>
</reference>
<comment type="similarity">
    <text evidence="1">Belongs to the alkB family.</text>
</comment>
<sequence length="207" mass="22132">MEPQCTIVKDDVKSRPPANPIPANFHLSSGDAGSVTRREPLHELGKLLYQRFADEVAKQLSPTEVAAEPSMARIARVHSGEQPVNVNHVSGVCYQAHSVLANHQDGPKALYTMSVALGCACDFVVGARPATSAGRFKNLRSGAPATLRMESGDAIFFDGGSIPHAIPTIHKGTAPPLWHQALPKGFGGARVSVLFREPDGWDAKYMG</sequence>
<name>A0A830I1Q0_9CHLO</name>
<evidence type="ECO:0008006" key="5">
    <source>
        <dbReference type="Google" id="ProtNLM"/>
    </source>
</evidence>
<evidence type="ECO:0000313" key="4">
    <source>
        <dbReference type="Proteomes" id="UP000660262"/>
    </source>
</evidence>
<keyword evidence="4" id="KW-1185">Reference proteome</keyword>
<dbReference type="Proteomes" id="UP000660262">
    <property type="component" value="Unassembled WGS sequence"/>
</dbReference>
<dbReference type="InterPro" id="IPR037151">
    <property type="entry name" value="AlkB-like_sf"/>
</dbReference>